<dbReference type="EMBL" id="BLXT01007857">
    <property type="protein sequence ID" value="GFO43259.1"/>
    <property type="molecule type" value="Genomic_DNA"/>
</dbReference>
<dbReference type="Proteomes" id="UP000735302">
    <property type="component" value="Unassembled WGS sequence"/>
</dbReference>
<evidence type="ECO:0000313" key="2">
    <source>
        <dbReference type="EMBL" id="GFO43259.1"/>
    </source>
</evidence>
<gene>
    <name evidence="2" type="ORF">PoB_006976400</name>
</gene>
<protein>
    <submittedName>
        <fullName evidence="2">Uncharacterized protein</fullName>
    </submittedName>
</protein>
<proteinExistence type="predicted"/>
<accession>A0AAV4DGV8</accession>
<reference evidence="2 3" key="1">
    <citation type="journal article" date="2021" name="Elife">
        <title>Chloroplast acquisition without the gene transfer in kleptoplastic sea slugs, Plakobranchus ocellatus.</title>
        <authorList>
            <person name="Maeda T."/>
            <person name="Takahashi S."/>
            <person name="Yoshida T."/>
            <person name="Shimamura S."/>
            <person name="Takaki Y."/>
            <person name="Nagai Y."/>
            <person name="Toyoda A."/>
            <person name="Suzuki Y."/>
            <person name="Arimoto A."/>
            <person name="Ishii H."/>
            <person name="Satoh N."/>
            <person name="Nishiyama T."/>
            <person name="Hasebe M."/>
            <person name="Maruyama T."/>
            <person name="Minagawa J."/>
            <person name="Obokata J."/>
            <person name="Shigenobu S."/>
        </authorList>
    </citation>
    <scope>NUCLEOTIDE SEQUENCE [LARGE SCALE GENOMIC DNA]</scope>
</reference>
<name>A0AAV4DGV8_9GAST</name>
<evidence type="ECO:0000256" key="1">
    <source>
        <dbReference type="SAM" id="MobiDB-lite"/>
    </source>
</evidence>
<comment type="caution">
    <text evidence="2">The sequence shown here is derived from an EMBL/GenBank/DDBJ whole genome shotgun (WGS) entry which is preliminary data.</text>
</comment>
<sequence>MSWHVPHTESKFPISAAGGRVHVATVRPETVFPNFDSSTSIIESGSMRLQLEASPQKGDLKLSGPPSGQGVGTRTRYRRVPGCRYQGGSAIHCATDASTFWGRKRN</sequence>
<evidence type="ECO:0000313" key="3">
    <source>
        <dbReference type="Proteomes" id="UP000735302"/>
    </source>
</evidence>
<dbReference type="AlphaFoldDB" id="A0AAV4DGV8"/>
<keyword evidence="3" id="KW-1185">Reference proteome</keyword>
<organism evidence="2 3">
    <name type="scientific">Plakobranchus ocellatus</name>
    <dbReference type="NCBI Taxonomy" id="259542"/>
    <lineage>
        <taxon>Eukaryota</taxon>
        <taxon>Metazoa</taxon>
        <taxon>Spiralia</taxon>
        <taxon>Lophotrochozoa</taxon>
        <taxon>Mollusca</taxon>
        <taxon>Gastropoda</taxon>
        <taxon>Heterobranchia</taxon>
        <taxon>Euthyneura</taxon>
        <taxon>Panpulmonata</taxon>
        <taxon>Sacoglossa</taxon>
        <taxon>Placobranchoidea</taxon>
        <taxon>Plakobranchidae</taxon>
        <taxon>Plakobranchus</taxon>
    </lineage>
</organism>
<feature type="region of interest" description="Disordered" evidence="1">
    <location>
        <begin position="52"/>
        <end position="75"/>
    </location>
</feature>